<feature type="signal peptide" evidence="1">
    <location>
        <begin position="1"/>
        <end position="31"/>
    </location>
</feature>
<dbReference type="SUPFAM" id="SSF55383">
    <property type="entry name" value="Copper amine oxidase, domain N"/>
    <property type="match status" value="1"/>
</dbReference>
<evidence type="ECO:0000313" key="4">
    <source>
        <dbReference type="EMBL" id="KXG43916.1"/>
    </source>
</evidence>
<feature type="domain" description="Copper amine oxidase-like N-terminal" evidence="3">
    <location>
        <begin position="430"/>
        <end position="537"/>
    </location>
</feature>
<protein>
    <recommendedName>
        <fullName evidence="6">SCP domain-containing protein</fullName>
    </recommendedName>
</protein>
<gene>
    <name evidence="4" type="ORF">U473_07780</name>
</gene>
<dbReference type="RefSeq" id="WP_068725019.1">
    <property type="nucleotide sequence ID" value="NZ_LSKU01000001.1"/>
</dbReference>
<dbReference type="AlphaFoldDB" id="A0A135L4N0"/>
<dbReference type="Gene3D" id="3.40.33.10">
    <property type="entry name" value="CAP"/>
    <property type="match status" value="1"/>
</dbReference>
<dbReference type="CDD" id="cd05379">
    <property type="entry name" value="CAP_bacterial"/>
    <property type="match status" value="1"/>
</dbReference>
<evidence type="ECO:0000256" key="1">
    <source>
        <dbReference type="SAM" id="SignalP"/>
    </source>
</evidence>
<proteinExistence type="predicted"/>
<comment type="caution">
    <text evidence="4">The sequence shown here is derived from an EMBL/GenBank/DDBJ whole genome shotgun (WGS) entry which is preliminary data.</text>
</comment>
<keyword evidence="5" id="KW-1185">Reference proteome</keyword>
<dbReference type="Proteomes" id="UP000070352">
    <property type="component" value="Unassembled WGS sequence"/>
</dbReference>
<dbReference type="SUPFAM" id="SSF55797">
    <property type="entry name" value="PR-1-like"/>
    <property type="match status" value="1"/>
</dbReference>
<feature type="chain" id="PRO_5007466284" description="SCP domain-containing protein" evidence="1">
    <location>
        <begin position="32"/>
        <end position="539"/>
    </location>
</feature>
<dbReference type="InterPro" id="IPR035940">
    <property type="entry name" value="CAP_sf"/>
</dbReference>
<dbReference type="Pfam" id="PF00188">
    <property type="entry name" value="CAP"/>
    <property type="match status" value="1"/>
</dbReference>
<evidence type="ECO:0000313" key="5">
    <source>
        <dbReference type="Proteomes" id="UP000070352"/>
    </source>
</evidence>
<evidence type="ECO:0000259" key="3">
    <source>
        <dbReference type="Pfam" id="PF07833"/>
    </source>
</evidence>
<dbReference type="PANTHER" id="PTHR31157:SF1">
    <property type="entry name" value="SCP DOMAIN-CONTAINING PROTEIN"/>
    <property type="match status" value="1"/>
</dbReference>
<dbReference type="InterPro" id="IPR012854">
    <property type="entry name" value="Cu_amine_oxidase-like_N"/>
</dbReference>
<organism evidence="4 5">
    <name type="scientific">Tepidibacillus decaturensis</name>
    <dbReference type="NCBI Taxonomy" id="1413211"/>
    <lineage>
        <taxon>Bacteria</taxon>
        <taxon>Bacillati</taxon>
        <taxon>Bacillota</taxon>
        <taxon>Bacilli</taxon>
        <taxon>Bacillales</taxon>
        <taxon>Bacillaceae</taxon>
        <taxon>Tepidibacillus</taxon>
    </lineage>
</organism>
<dbReference type="Gene3D" id="3.30.457.10">
    <property type="entry name" value="Copper amine oxidase-like, N-terminal domain"/>
    <property type="match status" value="1"/>
</dbReference>
<dbReference type="Pfam" id="PF07833">
    <property type="entry name" value="Cu_amine_oxidN1"/>
    <property type="match status" value="1"/>
</dbReference>
<dbReference type="EMBL" id="LSKU01000001">
    <property type="protein sequence ID" value="KXG43916.1"/>
    <property type="molecule type" value="Genomic_DNA"/>
</dbReference>
<name>A0A135L4N0_9BACI</name>
<dbReference type="InterPro" id="IPR036582">
    <property type="entry name" value="Mao_N_sf"/>
</dbReference>
<dbReference type="PANTHER" id="PTHR31157">
    <property type="entry name" value="SCP DOMAIN-CONTAINING PROTEIN"/>
    <property type="match status" value="1"/>
</dbReference>
<sequence length="539" mass="61289">MMKKHKKWIPIFLAQIIFLLVVMSTPPLTQAADQVTYYPPYPQGTIGINQPEIGWTIFLGDNQLEKVEFTLNGAAIPVTYDEERHTFYAKPSKPLTGSNTVKATIHLKGWANTIEKTWTFTVSKVSLSSLPLPNQEQLSAINLANDYRYILGIPLYEWDRSLNMAAQKHAEYQDRLNVFGHYQKEGTSGFFGETVADRASYYGFYGDTSEDISYQSNPSIQEAIDGLFDAPYHRIPFLNPSYQYYGYGKAGYFHVINFGGQIKSSLTRVAYPGQNQKDVPIAWNNYETPNPLRFYSNAPKKVGYPIMIGVYGSQVENVRLKSAIILDEENHEVPIYVNSPKNTGGNDEHLQNEVILIPKSPLALDKKYKVSVILEVKQNQLVKSYDQTWTFQTEKIAGKGKDTLHQQVNYPPFSDQMEEIHFRLGERFVQVDNAQYPIDAIPYVQNNRTMVPFKVLGNSLGAKVDWNEQTKTVFYQKGNLTIELPINTLQVKVNGKTLLLDQGAITKDGRSYVPIRFISEQLGAYVDWDDEKQQVTIKP</sequence>
<reference evidence="4 5" key="1">
    <citation type="submission" date="2016-02" db="EMBL/GenBank/DDBJ databases">
        <title>Draft Genome for Tepidibacillus decaturensis nov. sp. Strain Z9, an Anaerobic, Moderately Thermophilic and Heterotrophic Bacterium from Deep Subsurface of the Illinois Basin, USA.</title>
        <authorList>
            <person name="Dong Y."/>
            <person name="Chang J.Y."/>
            <person name="Sanford R."/>
            <person name="Fouke B.W."/>
        </authorList>
    </citation>
    <scope>NUCLEOTIDE SEQUENCE [LARGE SCALE GENOMIC DNA]</scope>
    <source>
        <strain evidence="4 5">Z9</strain>
    </source>
</reference>
<accession>A0A135L4N0</accession>
<feature type="domain" description="SCP" evidence="2">
    <location>
        <begin position="142"/>
        <end position="251"/>
    </location>
</feature>
<dbReference type="STRING" id="1413211.U473_07780"/>
<dbReference type="InterPro" id="IPR014044">
    <property type="entry name" value="CAP_dom"/>
</dbReference>
<keyword evidence="1" id="KW-0732">Signal</keyword>
<evidence type="ECO:0008006" key="6">
    <source>
        <dbReference type="Google" id="ProtNLM"/>
    </source>
</evidence>
<evidence type="ECO:0000259" key="2">
    <source>
        <dbReference type="Pfam" id="PF00188"/>
    </source>
</evidence>
<dbReference type="OrthoDB" id="2690110at2"/>